<keyword evidence="12" id="KW-1185">Reference proteome</keyword>
<feature type="domain" description="PCI" evidence="10">
    <location>
        <begin position="253"/>
        <end position="421"/>
    </location>
</feature>
<evidence type="ECO:0000256" key="3">
    <source>
        <dbReference type="ARBA" id="ARBA00009318"/>
    </source>
</evidence>
<evidence type="ECO:0000256" key="6">
    <source>
        <dbReference type="ARBA" id="ARBA00022490"/>
    </source>
</evidence>
<feature type="compositionally biased region" description="Low complexity" evidence="9">
    <location>
        <begin position="485"/>
        <end position="501"/>
    </location>
</feature>
<sequence length="520" mass="58888">MSDDEDFMQDSDDGEAYDFEYEEDSQEESGDIDIENKYYNAKQIKATNPEEAIEEFLGVPAMEKEKGDWGFKGIKQAIKLEYKLGWYEKAAEHYGELLTYVKSAVTRNYSEKSINNMLDYIEKGSDDDQARKCMEEFYSQTLETFQATNNERLWLKTNIKLAKLFLDRKNYVELAKKLRELHKACQKEDGTDDPSKGTFSLEIYAMEIQMCVETKNNKQLKRLYQRALKVRSAVPHPKIQGIIRECGGKMHMSEENWTEAQSDFFESFRNYDEAGSLQRIQVLKYLVLTTMLMKSEINPFESQETKPYRDDPRIKAMTDLVEAYQKDDIHKYESVLDNNKDLLEDPFIAENIDEVTRNMRTKAVLNIIAPYNRFNIAFVSKQLKIPLSEVIDILGYLIIDKRVNGKINMHDGTVDITDISDAERLNALQEWNAAIDSLYQAVFADGDGFKMPDLPPAIGGGGGDDKLGILAGVKPLKGGGKRGLKNPPGSGKGGNINSKGGFAKGKGSKGKKKAGAGFFH</sequence>
<dbReference type="GO" id="GO:0008180">
    <property type="term" value="C:COP9 signalosome"/>
    <property type="evidence" value="ECO:0007669"/>
    <property type="project" value="UniProtKB-KW"/>
</dbReference>
<keyword evidence="8" id="KW-0539">Nucleus</keyword>
<evidence type="ECO:0000313" key="12">
    <source>
        <dbReference type="Proteomes" id="UP000258309"/>
    </source>
</evidence>
<feature type="region of interest" description="Disordered" evidence="9">
    <location>
        <begin position="1"/>
        <end position="31"/>
    </location>
</feature>
<dbReference type="SMART" id="SM00088">
    <property type="entry name" value="PINT"/>
    <property type="match status" value="1"/>
</dbReference>
<evidence type="ECO:0000256" key="4">
    <source>
        <dbReference type="ARBA" id="ARBA00011098"/>
    </source>
</evidence>
<evidence type="ECO:0000259" key="10">
    <source>
        <dbReference type="PROSITE" id="PS50250"/>
    </source>
</evidence>
<comment type="similarity">
    <text evidence="3">Belongs to the CSN2 family.</text>
</comment>
<dbReference type="AlphaFoldDB" id="A0A3E2HQ01"/>
<comment type="subcellular location">
    <subcellularLocation>
        <location evidence="2">Cytoplasm</location>
    </subcellularLocation>
    <subcellularLocation>
        <location evidence="1">Nucleus</location>
    </subcellularLocation>
</comment>
<dbReference type="InterPro" id="IPR000717">
    <property type="entry name" value="PCI_dom"/>
</dbReference>
<comment type="caution">
    <text evidence="11">The sequence shown here is derived from an EMBL/GenBank/DDBJ whole genome shotgun (WGS) entry which is preliminary data.</text>
</comment>
<dbReference type="Proteomes" id="UP000258309">
    <property type="component" value="Unassembled WGS sequence"/>
</dbReference>
<evidence type="ECO:0000256" key="5">
    <source>
        <dbReference type="ARBA" id="ARBA00014879"/>
    </source>
</evidence>
<organism evidence="11 12">
    <name type="scientific">Scytalidium lignicola</name>
    <name type="common">Hyphomycete</name>
    <dbReference type="NCBI Taxonomy" id="5539"/>
    <lineage>
        <taxon>Eukaryota</taxon>
        <taxon>Fungi</taxon>
        <taxon>Dikarya</taxon>
        <taxon>Ascomycota</taxon>
        <taxon>Pezizomycotina</taxon>
        <taxon>Leotiomycetes</taxon>
        <taxon>Leotiomycetes incertae sedis</taxon>
        <taxon>Scytalidium</taxon>
    </lineage>
</organism>
<dbReference type="OrthoDB" id="194139at2759"/>
<dbReference type="STRING" id="5539.A0A3E2HQ01"/>
<dbReference type="PANTHER" id="PTHR10678">
    <property type="entry name" value="26S PROTEASOME NON-ATPASE REGULATORY SUBUNIT 11/COP9 SIGNALOSOME COMPLEX SUBUNIT 2"/>
    <property type="match status" value="1"/>
</dbReference>
<reference evidence="11 12" key="1">
    <citation type="submission" date="2018-05" db="EMBL/GenBank/DDBJ databases">
        <title>Draft genome sequence of Scytalidium lignicola DSM 105466, a ubiquitous saprotrophic fungus.</title>
        <authorList>
            <person name="Buettner E."/>
            <person name="Gebauer A.M."/>
            <person name="Hofrichter M."/>
            <person name="Liers C."/>
            <person name="Kellner H."/>
        </authorList>
    </citation>
    <scope>NUCLEOTIDE SEQUENCE [LARGE SCALE GENOMIC DNA]</scope>
    <source>
        <strain evidence="11 12">DSM 105466</strain>
    </source>
</reference>
<dbReference type="OMA" id="SEENWKD"/>
<dbReference type="SMART" id="SM00753">
    <property type="entry name" value="PAM"/>
    <property type="match status" value="1"/>
</dbReference>
<keyword evidence="7" id="KW-0736">Signalosome</keyword>
<dbReference type="Pfam" id="PF01399">
    <property type="entry name" value="PCI"/>
    <property type="match status" value="1"/>
</dbReference>
<dbReference type="Gene3D" id="1.25.40.570">
    <property type="match status" value="1"/>
</dbReference>
<evidence type="ECO:0000256" key="9">
    <source>
        <dbReference type="SAM" id="MobiDB-lite"/>
    </source>
</evidence>
<dbReference type="InterPro" id="IPR036390">
    <property type="entry name" value="WH_DNA-bd_sf"/>
</dbReference>
<feature type="non-terminal residue" evidence="11">
    <location>
        <position position="520"/>
    </location>
</feature>
<feature type="non-terminal residue" evidence="11">
    <location>
        <position position="1"/>
    </location>
</feature>
<evidence type="ECO:0000256" key="8">
    <source>
        <dbReference type="ARBA" id="ARBA00023242"/>
    </source>
</evidence>
<dbReference type="PROSITE" id="PS50250">
    <property type="entry name" value="PCI"/>
    <property type="match status" value="1"/>
</dbReference>
<name>A0A3E2HQ01_SCYLI</name>
<evidence type="ECO:0000313" key="11">
    <source>
        <dbReference type="EMBL" id="RFU35342.1"/>
    </source>
</evidence>
<dbReference type="FunFam" id="1.25.40.570:FF:000006">
    <property type="entry name" value="COP9 signalosome complex subunit 2"/>
    <property type="match status" value="1"/>
</dbReference>
<accession>A0A3E2HQ01</accession>
<evidence type="ECO:0000256" key="2">
    <source>
        <dbReference type="ARBA" id="ARBA00004496"/>
    </source>
</evidence>
<evidence type="ECO:0000256" key="1">
    <source>
        <dbReference type="ARBA" id="ARBA00004123"/>
    </source>
</evidence>
<dbReference type="InterPro" id="IPR050871">
    <property type="entry name" value="26S_Proteasome/COP9_Components"/>
</dbReference>
<protein>
    <recommendedName>
        <fullName evidence="5">COP9 signalosome complex subunit 2</fullName>
    </recommendedName>
</protein>
<dbReference type="EMBL" id="NCSJ02000009">
    <property type="protein sequence ID" value="RFU35342.1"/>
    <property type="molecule type" value="Genomic_DNA"/>
</dbReference>
<gene>
    <name evidence="11" type="ORF">B7463_g923</name>
</gene>
<comment type="subunit">
    <text evidence="4">Component of the COP9 signalosome (CSN) complex.</text>
</comment>
<dbReference type="SUPFAM" id="SSF46785">
    <property type="entry name" value="Winged helix' DNA-binding domain"/>
    <property type="match status" value="1"/>
</dbReference>
<dbReference type="GO" id="GO:0005737">
    <property type="term" value="C:cytoplasm"/>
    <property type="evidence" value="ECO:0007669"/>
    <property type="project" value="UniProtKB-SubCell"/>
</dbReference>
<evidence type="ECO:0000256" key="7">
    <source>
        <dbReference type="ARBA" id="ARBA00022790"/>
    </source>
</evidence>
<keyword evidence="6" id="KW-0963">Cytoplasm</keyword>
<feature type="region of interest" description="Disordered" evidence="9">
    <location>
        <begin position="478"/>
        <end position="520"/>
    </location>
</feature>
<proteinExistence type="inferred from homology"/>